<dbReference type="EMBL" id="PYWC01000044">
    <property type="protein sequence ID" value="PWW75602.1"/>
    <property type="molecule type" value="Genomic_DNA"/>
</dbReference>
<reference evidence="1 3" key="1">
    <citation type="submission" date="2018-03" db="EMBL/GenBank/DDBJ databases">
        <title>Genomes of Pezizomycetes fungi and the evolution of truffles.</title>
        <authorList>
            <person name="Murat C."/>
            <person name="Payen T."/>
            <person name="Noel B."/>
            <person name="Kuo A."/>
            <person name="Martin F.M."/>
        </authorList>
    </citation>
    <scope>NUCLEOTIDE SEQUENCE [LARGE SCALE GENOMIC DNA]</scope>
    <source>
        <strain evidence="1">091103-1</strain>
    </source>
</reference>
<organism evidence="1 3">
    <name type="scientific">Tuber magnatum</name>
    <name type="common">white Piedmont truffle</name>
    <dbReference type="NCBI Taxonomy" id="42249"/>
    <lineage>
        <taxon>Eukaryota</taxon>
        <taxon>Fungi</taxon>
        <taxon>Dikarya</taxon>
        <taxon>Ascomycota</taxon>
        <taxon>Pezizomycotina</taxon>
        <taxon>Pezizomycetes</taxon>
        <taxon>Pezizales</taxon>
        <taxon>Tuberaceae</taxon>
        <taxon>Tuber</taxon>
    </lineage>
</organism>
<protein>
    <submittedName>
        <fullName evidence="1">Uncharacterized protein</fullName>
    </submittedName>
</protein>
<evidence type="ECO:0000313" key="1">
    <source>
        <dbReference type="EMBL" id="PWW75597.1"/>
    </source>
</evidence>
<feature type="non-terminal residue" evidence="1">
    <location>
        <position position="1"/>
    </location>
</feature>
<dbReference type="AlphaFoldDB" id="A0A317SPU9"/>
<evidence type="ECO:0000313" key="2">
    <source>
        <dbReference type="EMBL" id="PWW75602.1"/>
    </source>
</evidence>
<dbReference type="Proteomes" id="UP000246991">
    <property type="component" value="Unassembled WGS sequence"/>
</dbReference>
<comment type="caution">
    <text evidence="1">The sequence shown here is derived from an EMBL/GenBank/DDBJ whole genome shotgun (WGS) entry which is preliminary data.</text>
</comment>
<proteinExistence type="predicted"/>
<keyword evidence="3" id="KW-1185">Reference proteome</keyword>
<accession>A0A317SPU9</accession>
<evidence type="ECO:0000313" key="3">
    <source>
        <dbReference type="Proteomes" id="UP000246991"/>
    </source>
</evidence>
<sequence>PLSFPLFSLPLFFFPGAGEGWAGLSGLSFPELHIPALYRYCIALHLPYYAMIAWMLDWTPRIAGFHIRNVTSHHSE</sequence>
<gene>
    <name evidence="1" type="ORF">C7212DRAFT_325483</name>
    <name evidence="2" type="ORF">C7212DRAFT_325484</name>
</gene>
<name>A0A317SPU9_9PEZI</name>
<dbReference type="EMBL" id="PYWC01000044">
    <property type="protein sequence ID" value="PWW75597.1"/>
    <property type="molecule type" value="Genomic_DNA"/>
</dbReference>